<dbReference type="AlphaFoldDB" id="A0A1V9DJV5"/>
<evidence type="ECO:0000256" key="5">
    <source>
        <dbReference type="ARBA" id="ARBA00022989"/>
    </source>
</evidence>
<dbReference type="EMBL" id="MWUE01000014">
    <property type="protein sequence ID" value="OQP34065.1"/>
    <property type="molecule type" value="Genomic_DNA"/>
</dbReference>
<feature type="transmembrane region" description="Helical" evidence="7">
    <location>
        <begin position="120"/>
        <end position="137"/>
    </location>
</feature>
<sequence length="299" mass="32449">MNILLYLSVVLIWGTTWIAIYAQQAVSGGSIGAAVFWRFIVASLVMLAALKALKRLHPLTARDHLFCLLQGCCVFGLNFLCFYHAAAWINSGLESVIFSMAVLYNALNSWIFFRQPPSIRLLPAAALGIGGIMALFWRDLHGSAASAQLLWGAGLSALGTLGFSLGNMISLRHQRAKRDVLTTNSYAMLYGALAMALLTLLQGESLQPVWNAQWMGAVGYLAIFGSVIGFGAYFTLVGRIGASQAAYSTLLFPLVALTLSTVYEGYQWHAEAFLGLAMILAGNLVMFARMPVLRRRVAA</sequence>
<feature type="domain" description="EamA" evidence="8">
    <location>
        <begin position="3"/>
        <end position="136"/>
    </location>
</feature>
<keyword evidence="5 7" id="KW-1133">Transmembrane helix</keyword>
<keyword evidence="3" id="KW-1003">Cell membrane</keyword>
<dbReference type="GO" id="GO:0016020">
    <property type="term" value="C:membrane"/>
    <property type="evidence" value="ECO:0007669"/>
    <property type="project" value="UniProtKB-SubCell"/>
</dbReference>
<evidence type="ECO:0000256" key="2">
    <source>
        <dbReference type="ARBA" id="ARBA00007362"/>
    </source>
</evidence>
<feature type="transmembrane region" description="Helical" evidence="7">
    <location>
        <begin position="181"/>
        <end position="201"/>
    </location>
</feature>
<dbReference type="PANTHER" id="PTHR32322">
    <property type="entry name" value="INNER MEMBRANE TRANSPORTER"/>
    <property type="match status" value="1"/>
</dbReference>
<reference evidence="9 10" key="1">
    <citation type="submission" date="2017-02" db="EMBL/GenBank/DDBJ databases">
        <title>Whole genome shotgun sequence of Pantoea agglomerans strain AS1 isolated from a cycad, Zamia floridana in Central Florida, USA.</title>
        <authorList>
            <person name="Lata P."/>
            <person name="Govindarajan S."/>
            <person name="Qi F."/>
            <person name="Li J.-L."/>
            <person name="Maurya S.K."/>
            <person name="Sahoo M.K."/>
        </authorList>
    </citation>
    <scope>NUCLEOTIDE SEQUENCE [LARGE SCALE GENOMIC DNA]</scope>
    <source>
        <strain evidence="9 10">AS1</strain>
    </source>
</reference>
<keyword evidence="4 7" id="KW-0812">Transmembrane</keyword>
<dbReference type="InterPro" id="IPR000620">
    <property type="entry name" value="EamA_dom"/>
</dbReference>
<feature type="domain" description="EamA" evidence="8">
    <location>
        <begin position="151"/>
        <end position="287"/>
    </location>
</feature>
<protein>
    <submittedName>
        <fullName evidence="9">EamA family transporter</fullName>
    </submittedName>
</protein>
<proteinExistence type="inferred from homology"/>
<dbReference type="InterPro" id="IPR050638">
    <property type="entry name" value="AA-Vitamin_Transporters"/>
</dbReference>
<dbReference type="Pfam" id="PF00892">
    <property type="entry name" value="EamA"/>
    <property type="match status" value="2"/>
</dbReference>
<organism evidence="9 10">
    <name type="scientific">Pantoea latae</name>
    <dbReference type="NCBI Taxonomy" id="1964541"/>
    <lineage>
        <taxon>Bacteria</taxon>
        <taxon>Pseudomonadati</taxon>
        <taxon>Pseudomonadota</taxon>
        <taxon>Gammaproteobacteria</taxon>
        <taxon>Enterobacterales</taxon>
        <taxon>Erwiniaceae</taxon>
        <taxon>Pantoea</taxon>
    </lineage>
</organism>
<feature type="transmembrane region" description="Helical" evidence="7">
    <location>
        <begin position="246"/>
        <end position="266"/>
    </location>
</feature>
<evidence type="ECO:0000313" key="10">
    <source>
        <dbReference type="Proteomes" id="UP000192769"/>
    </source>
</evidence>
<evidence type="ECO:0000256" key="3">
    <source>
        <dbReference type="ARBA" id="ARBA00022475"/>
    </source>
</evidence>
<dbReference type="RefSeq" id="WP_081138814.1">
    <property type="nucleotide sequence ID" value="NZ_MWUE01000014.1"/>
</dbReference>
<feature type="transmembrane region" description="Helical" evidence="7">
    <location>
        <begin position="95"/>
        <end position="113"/>
    </location>
</feature>
<comment type="subcellular location">
    <subcellularLocation>
        <location evidence="1">Cell membrane</location>
        <topology evidence="1">Multi-pass membrane protein</topology>
    </subcellularLocation>
</comment>
<dbReference type="OrthoDB" id="2352272at2"/>
<keyword evidence="6 7" id="KW-0472">Membrane</keyword>
<dbReference type="InterPro" id="IPR037185">
    <property type="entry name" value="EmrE-like"/>
</dbReference>
<feature type="transmembrane region" description="Helical" evidence="7">
    <location>
        <begin position="272"/>
        <end position="292"/>
    </location>
</feature>
<evidence type="ECO:0000256" key="7">
    <source>
        <dbReference type="SAM" id="Phobius"/>
    </source>
</evidence>
<evidence type="ECO:0000259" key="8">
    <source>
        <dbReference type="Pfam" id="PF00892"/>
    </source>
</evidence>
<evidence type="ECO:0000256" key="1">
    <source>
        <dbReference type="ARBA" id="ARBA00004651"/>
    </source>
</evidence>
<dbReference type="Proteomes" id="UP000192769">
    <property type="component" value="Unassembled WGS sequence"/>
</dbReference>
<feature type="transmembrane region" description="Helical" evidence="7">
    <location>
        <begin position="149"/>
        <end position="169"/>
    </location>
</feature>
<name>A0A1V9DJV5_9GAMM</name>
<gene>
    <name evidence="9" type="ORF">B2J69_09785</name>
</gene>
<evidence type="ECO:0000256" key="6">
    <source>
        <dbReference type="ARBA" id="ARBA00023136"/>
    </source>
</evidence>
<evidence type="ECO:0000313" key="9">
    <source>
        <dbReference type="EMBL" id="OQP34065.1"/>
    </source>
</evidence>
<dbReference type="SUPFAM" id="SSF103481">
    <property type="entry name" value="Multidrug resistance efflux transporter EmrE"/>
    <property type="match status" value="2"/>
</dbReference>
<comment type="similarity">
    <text evidence="2">Belongs to the EamA transporter family.</text>
</comment>
<accession>A0A1V9DJV5</accession>
<keyword evidence="10" id="KW-1185">Reference proteome</keyword>
<dbReference type="PANTHER" id="PTHR32322:SF2">
    <property type="entry name" value="EAMA DOMAIN-CONTAINING PROTEIN"/>
    <property type="match status" value="1"/>
</dbReference>
<feature type="transmembrane region" description="Helical" evidence="7">
    <location>
        <begin position="213"/>
        <end position="234"/>
    </location>
</feature>
<evidence type="ECO:0000256" key="4">
    <source>
        <dbReference type="ARBA" id="ARBA00022692"/>
    </source>
</evidence>
<comment type="caution">
    <text evidence="9">The sequence shown here is derived from an EMBL/GenBank/DDBJ whole genome shotgun (WGS) entry which is preliminary data.</text>
</comment>
<feature type="transmembrane region" description="Helical" evidence="7">
    <location>
        <begin position="65"/>
        <end position="89"/>
    </location>
</feature>
<feature type="transmembrane region" description="Helical" evidence="7">
    <location>
        <begin position="32"/>
        <end position="53"/>
    </location>
</feature>